<dbReference type="InterPro" id="IPR038674">
    <property type="entry name" value="CzcE_sf"/>
</dbReference>
<keyword evidence="3" id="KW-1185">Reference proteome</keyword>
<dbReference type="Gene3D" id="2.60.40.2280">
    <property type="entry name" value="Heavy-metal resistance protein CzcE"/>
    <property type="match status" value="1"/>
</dbReference>
<dbReference type="AlphaFoldDB" id="W0V4L6"/>
<proteinExistence type="predicted"/>
<dbReference type="EMBL" id="HG322949">
    <property type="protein sequence ID" value="CDG82217.1"/>
    <property type="molecule type" value="Genomic_DNA"/>
</dbReference>
<dbReference type="eggNOG" id="ENOG5033N4I">
    <property type="taxonomic scope" value="Bacteria"/>
</dbReference>
<reference evidence="2 3" key="1">
    <citation type="journal article" date="2015" name="Genome Announc.">
        <title>Genome Sequence of Mushroom Soft-Rot Pathogen Janthinobacterium agaricidamnosum.</title>
        <authorList>
            <person name="Graupner K."/>
            <person name="Lackner G."/>
            <person name="Hertweck C."/>
        </authorList>
    </citation>
    <scope>NUCLEOTIDE SEQUENCE [LARGE SCALE GENOMIC DNA]</scope>
    <source>
        <strain evidence="3">NBRC 102515 / DSM 9628</strain>
    </source>
</reference>
<keyword evidence="1" id="KW-0732">Signal</keyword>
<sequence length="111" mass="11899">MKTVKTRMIAILAVTLLSPLASFAADAASPALGHAVPASAATRTVTISSATEHVNVNQEDVVKFEADGKSFTWQFDTLRSDERFDLAAIAPADVHVKNVRVYVAPNPIYSN</sequence>
<evidence type="ECO:0008006" key="4">
    <source>
        <dbReference type="Google" id="ProtNLM"/>
    </source>
</evidence>
<evidence type="ECO:0000256" key="1">
    <source>
        <dbReference type="SAM" id="SignalP"/>
    </source>
</evidence>
<dbReference type="RefSeq" id="WP_051780414.1">
    <property type="nucleotide sequence ID" value="NZ_BCTH01000009.1"/>
</dbReference>
<dbReference type="HOGENOM" id="CLU_168906_0_0_4"/>
<protein>
    <recommendedName>
        <fullName evidence="4">CzcE family metal-binding protein</fullName>
    </recommendedName>
</protein>
<feature type="signal peptide" evidence="1">
    <location>
        <begin position="1"/>
        <end position="24"/>
    </location>
</feature>
<dbReference type="PATRIC" id="fig|1349767.4.peg.3260"/>
<organism evidence="2 3">
    <name type="scientific">Janthinobacterium agaricidamnosum NBRC 102515 = DSM 9628</name>
    <dbReference type="NCBI Taxonomy" id="1349767"/>
    <lineage>
        <taxon>Bacteria</taxon>
        <taxon>Pseudomonadati</taxon>
        <taxon>Pseudomonadota</taxon>
        <taxon>Betaproteobacteria</taxon>
        <taxon>Burkholderiales</taxon>
        <taxon>Oxalobacteraceae</taxon>
        <taxon>Janthinobacterium</taxon>
    </lineage>
</organism>
<dbReference type="STRING" id="1349767.GJA_1573"/>
<dbReference type="OrthoDB" id="8781507at2"/>
<dbReference type="Proteomes" id="UP000027604">
    <property type="component" value="Chromosome I"/>
</dbReference>
<gene>
    <name evidence="2" type="ORF">GJA_1573</name>
</gene>
<dbReference type="InterPro" id="IPR031560">
    <property type="entry name" value="CzcE"/>
</dbReference>
<dbReference type="KEGG" id="jag:GJA_1573"/>
<evidence type="ECO:0000313" key="3">
    <source>
        <dbReference type="Proteomes" id="UP000027604"/>
    </source>
</evidence>
<name>W0V4L6_9BURK</name>
<feature type="chain" id="PRO_5004797557" description="CzcE family metal-binding protein" evidence="1">
    <location>
        <begin position="25"/>
        <end position="111"/>
    </location>
</feature>
<accession>W0V4L6</accession>
<evidence type="ECO:0000313" key="2">
    <source>
        <dbReference type="EMBL" id="CDG82217.1"/>
    </source>
</evidence>
<dbReference type="Pfam" id="PF16986">
    <property type="entry name" value="CzcE"/>
    <property type="match status" value="1"/>
</dbReference>